<dbReference type="Gene3D" id="2.60.40.1180">
    <property type="entry name" value="Golgi alpha-mannosidase II"/>
    <property type="match status" value="1"/>
</dbReference>
<keyword evidence="2" id="KW-0326">Glycosidase</keyword>
<dbReference type="InterPro" id="IPR006047">
    <property type="entry name" value="GH13_cat_dom"/>
</dbReference>
<keyword evidence="5" id="KW-1185">Reference proteome</keyword>
<sequence length="559" mass="64390">MSNKWWEKAIIYQIYPRSFKDTTNNGIGDIRGIMQNLPYLQQLGVDTLWVNPVIESAQEDYGYDVSDYYAIDPLFGTMAEAKAFIKEVHKRGMKIIFDFPMNHTSDQHYWFQEALKGPDNPYRDFYIWADAPEDKDFPNNWASNFSGSAWTKEPNGNQFYLHLFKESMPDLNWSNLAVRKAMLSVAKYWIDNGIDGFRFDAFIYIDKPEDLPDDKSVSSDEFGSGQKVTEYGTNLKIYLQELISELKKHKKDLFIIGEATTADNDTALTYLGAENNLLDAIITFTYFPEVDAEKDARLPAKKLAGRLDKQKFKTIMSDWQKKVADKKGAILYWNSHDSVRGVSRFGDDEAFRDNSSKMLATLMYLQQGIPLIYYGEEIGQKNLVYEDIGKIETPGVEDFYTKAKKIGYSDESILYHLNHVAKDVARGIMQWDSSKYAGFSTVKPWIGWYQEEKYNVADQEADSDSILNYYRKLLFLKKESLFIDGSFDLKDSKETLYIYERLLEDQKALIYCNFSDTSEVVQVDQELQKSWSIAIQNDGNLLDGTALTLAPFGAIVFRK</sequence>
<evidence type="ECO:0000256" key="2">
    <source>
        <dbReference type="ARBA" id="ARBA00023295"/>
    </source>
</evidence>
<protein>
    <submittedName>
        <fullName evidence="4">Alpha-glucosidase</fullName>
    </submittedName>
</protein>
<comment type="similarity">
    <text evidence="1">Belongs to the glycosyl hydrolase 13 family.</text>
</comment>
<gene>
    <name evidence="4" type="ORF">GLO26_02130</name>
</gene>
<dbReference type="Gene3D" id="3.20.20.80">
    <property type="entry name" value="Glycosidases"/>
    <property type="match status" value="1"/>
</dbReference>
<dbReference type="Pfam" id="PF00128">
    <property type="entry name" value="Alpha-amylase"/>
    <property type="match status" value="1"/>
</dbReference>
<dbReference type="InterPro" id="IPR013780">
    <property type="entry name" value="Glyco_hydro_b"/>
</dbReference>
<dbReference type="InterPro" id="IPR017853">
    <property type="entry name" value="GH"/>
</dbReference>
<evidence type="ECO:0000313" key="4">
    <source>
        <dbReference type="EMBL" id="MBC9824627.1"/>
    </source>
</evidence>
<dbReference type="CDD" id="cd11333">
    <property type="entry name" value="AmyAc_SI_OligoGlu_DGase"/>
    <property type="match status" value="1"/>
</dbReference>
<accession>A0ABR7T9G3</accession>
<dbReference type="SUPFAM" id="SSF51011">
    <property type="entry name" value="Glycosyl hydrolase domain"/>
    <property type="match status" value="1"/>
</dbReference>
<organism evidence="4 5">
    <name type="scientific">Carnobacterium inhibens</name>
    <dbReference type="NCBI Taxonomy" id="147709"/>
    <lineage>
        <taxon>Bacteria</taxon>
        <taxon>Bacillati</taxon>
        <taxon>Bacillota</taxon>
        <taxon>Bacilli</taxon>
        <taxon>Lactobacillales</taxon>
        <taxon>Carnobacteriaceae</taxon>
        <taxon>Carnobacterium</taxon>
    </lineage>
</organism>
<keyword evidence="2" id="KW-0378">Hydrolase</keyword>
<dbReference type="PANTHER" id="PTHR10357">
    <property type="entry name" value="ALPHA-AMYLASE FAMILY MEMBER"/>
    <property type="match status" value="1"/>
</dbReference>
<feature type="domain" description="Glycosyl hydrolase family 13 catalytic" evidence="3">
    <location>
        <begin position="13"/>
        <end position="410"/>
    </location>
</feature>
<dbReference type="Proteomes" id="UP000638836">
    <property type="component" value="Unassembled WGS sequence"/>
</dbReference>
<dbReference type="PANTHER" id="PTHR10357:SF179">
    <property type="entry name" value="NEUTRAL AND BASIC AMINO ACID TRANSPORT PROTEIN RBAT"/>
    <property type="match status" value="1"/>
</dbReference>
<evidence type="ECO:0000259" key="3">
    <source>
        <dbReference type="SMART" id="SM00642"/>
    </source>
</evidence>
<dbReference type="Gene3D" id="3.90.400.10">
    <property type="entry name" value="Oligo-1,6-glucosidase, Domain 2"/>
    <property type="match status" value="1"/>
</dbReference>
<proteinExistence type="inferred from homology"/>
<evidence type="ECO:0000313" key="5">
    <source>
        <dbReference type="Proteomes" id="UP000638836"/>
    </source>
</evidence>
<evidence type="ECO:0000256" key="1">
    <source>
        <dbReference type="ARBA" id="ARBA00008061"/>
    </source>
</evidence>
<dbReference type="SUPFAM" id="SSF51445">
    <property type="entry name" value="(Trans)glycosidases"/>
    <property type="match status" value="1"/>
</dbReference>
<dbReference type="EMBL" id="WNJQ01000001">
    <property type="protein sequence ID" value="MBC9824627.1"/>
    <property type="molecule type" value="Genomic_DNA"/>
</dbReference>
<comment type="caution">
    <text evidence="4">The sequence shown here is derived from an EMBL/GenBank/DDBJ whole genome shotgun (WGS) entry which is preliminary data.</text>
</comment>
<name>A0ABR7T9G3_9LACT</name>
<dbReference type="SMART" id="SM00642">
    <property type="entry name" value="Aamy"/>
    <property type="match status" value="1"/>
</dbReference>
<reference evidence="4 5" key="1">
    <citation type="journal article" date="2020" name="Microorganisms">
        <title>New Insight into Antimicrobial Compounds from Food and Marine-Sourced Carnobacterium Species through Phenotype and Genome Analyses.</title>
        <authorList>
            <person name="Begrem S."/>
            <person name="Ivaniuk F."/>
            <person name="Gigout-Chevalier F."/>
            <person name="Kolypczuk L."/>
            <person name="Bonnetot S."/>
            <person name="Leroi F."/>
            <person name="Grovel O."/>
            <person name="Delbarre-Ladrat C."/>
            <person name="Passerini D."/>
        </authorList>
    </citation>
    <scope>NUCLEOTIDE SEQUENCE [LARGE SCALE GENOMIC DNA]</scope>
    <source>
        <strain evidence="4 5">MIP2551</strain>
    </source>
</reference>
<dbReference type="InterPro" id="IPR045857">
    <property type="entry name" value="O16G_dom_2"/>
</dbReference>